<dbReference type="EMBL" id="MK242069">
    <property type="protein sequence ID" value="QGI24271.1"/>
    <property type="molecule type" value="Genomic_DNA"/>
</dbReference>
<dbReference type="AlphaFoldDB" id="A0A649UB33"/>
<dbReference type="Gene3D" id="1.20.120.220">
    <property type="entry name" value="ATP synthase, F0 complex, subunit A"/>
    <property type="match status" value="1"/>
</dbReference>
<keyword evidence="10" id="KW-0066">ATP synthesis</keyword>
<evidence type="ECO:0000256" key="1">
    <source>
        <dbReference type="ARBA" id="ARBA00004141"/>
    </source>
</evidence>
<dbReference type="PANTHER" id="PTHR11410">
    <property type="entry name" value="ATP SYNTHASE SUBUNIT A"/>
    <property type="match status" value="1"/>
</dbReference>
<evidence type="ECO:0000256" key="8">
    <source>
        <dbReference type="ARBA" id="ARBA00023065"/>
    </source>
</evidence>
<accession>A0A649UB33</accession>
<feature type="transmembrane region" description="Helical" evidence="12">
    <location>
        <begin position="116"/>
        <end position="139"/>
    </location>
</feature>
<keyword evidence="4" id="KW-0138">CF(0)</keyword>
<gene>
    <name evidence="13" type="primary">atp6</name>
</gene>
<dbReference type="GO" id="GO:0045259">
    <property type="term" value="C:proton-transporting ATP synthase complex"/>
    <property type="evidence" value="ECO:0007669"/>
    <property type="project" value="UniProtKB-KW"/>
</dbReference>
<dbReference type="InterPro" id="IPR000568">
    <property type="entry name" value="ATP_synth_F0_asu"/>
</dbReference>
<feature type="transmembrane region" description="Helical" evidence="12">
    <location>
        <begin position="83"/>
        <end position="104"/>
    </location>
</feature>
<dbReference type="SUPFAM" id="SSF81336">
    <property type="entry name" value="F1F0 ATP synthase subunit A"/>
    <property type="match status" value="1"/>
</dbReference>
<dbReference type="Pfam" id="PF00119">
    <property type="entry name" value="ATP-synt_A"/>
    <property type="match status" value="1"/>
</dbReference>
<keyword evidence="13" id="KW-0496">Mitochondrion</keyword>
<evidence type="ECO:0000256" key="10">
    <source>
        <dbReference type="ARBA" id="ARBA00023310"/>
    </source>
</evidence>
<dbReference type="PROSITE" id="PS00449">
    <property type="entry name" value="ATPASE_A"/>
    <property type="match status" value="1"/>
</dbReference>
<dbReference type="PRINTS" id="PR00123">
    <property type="entry name" value="ATPASEA"/>
</dbReference>
<protein>
    <recommendedName>
        <fullName evidence="11">ATP synthase subunit a</fullName>
    </recommendedName>
</protein>
<evidence type="ECO:0000256" key="5">
    <source>
        <dbReference type="ARBA" id="ARBA00022692"/>
    </source>
</evidence>
<evidence type="ECO:0000256" key="6">
    <source>
        <dbReference type="ARBA" id="ARBA00022781"/>
    </source>
</evidence>
<dbReference type="GO" id="GO:0046933">
    <property type="term" value="F:proton-transporting ATP synthase activity, rotational mechanism"/>
    <property type="evidence" value="ECO:0007669"/>
    <property type="project" value="TreeGrafter"/>
</dbReference>
<keyword evidence="8" id="KW-0406">Ion transport</keyword>
<reference evidence="13" key="1">
    <citation type="submission" date="2018-11" db="EMBL/GenBank/DDBJ databases">
        <title>An uncharacterized physid snail from NM.</title>
        <authorList>
            <person name="Adema C.M."/>
        </authorList>
    </citation>
    <scope>NUCLEOTIDE SEQUENCE</scope>
    <source>
        <strain evidence="13">PE4</strain>
    </source>
</reference>
<dbReference type="GO" id="GO:0005743">
    <property type="term" value="C:mitochondrial inner membrane"/>
    <property type="evidence" value="ECO:0007669"/>
    <property type="project" value="UniProtKB-SubCell"/>
</dbReference>
<comment type="similarity">
    <text evidence="2">Belongs to the ATPase A chain family.</text>
</comment>
<feature type="transmembrane region" description="Helical" evidence="12">
    <location>
        <begin position="55"/>
        <end position="77"/>
    </location>
</feature>
<evidence type="ECO:0000256" key="9">
    <source>
        <dbReference type="ARBA" id="ARBA00023136"/>
    </source>
</evidence>
<dbReference type="InterPro" id="IPR045083">
    <property type="entry name" value="ATP_synth_F0_asu_bact/mt"/>
</dbReference>
<keyword evidence="6" id="KW-0375">Hydrogen ion transport</keyword>
<keyword evidence="7 12" id="KW-1133">Transmembrane helix</keyword>
<dbReference type="PANTHER" id="PTHR11410:SF0">
    <property type="entry name" value="ATP SYNTHASE SUBUNIT A"/>
    <property type="match status" value="1"/>
</dbReference>
<evidence type="ECO:0000256" key="12">
    <source>
        <dbReference type="SAM" id="Phobius"/>
    </source>
</evidence>
<name>A0A649UB33_9GAST</name>
<dbReference type="InterPro" id="IPR023011">
    <property type="entry name" value="ATP_synth_F0_asu_AS"/>
</dbReference>
<feature type="transmembrane region" description="Helical" evidence="12">
    <location>
        <begin position="145"/>
        <end position="168"/>
    </location>
</feature>
<feature type="transmembrane region" description="Helical" evidence="12">
    <location>
        <begin position="180"/>
        <end position="204"/>
    </location>
</feature>
<dbReference type="NCBIfam" id="TIGR01131">
    <property type="entry name" value="ATP_synt_6_or_A"/>
    <property type="match status" value="1"/>
</dbReference>
<keyword evidence="5 12" id="KW-0812">Transmembrane</keyword>
<geneLocation type="mitochondrion" evidence="13"/>
<evidence type="ECO:0000256" key="2">
    <source>
        <dbReference type="ARBA" id="ARBA00006810"/>
    </source>
</evidence>
<evidence type="ECO:0000256" key="7">
    <source>
        <dbReference type="ARBA" id="ARBA00022989"/>
    </source>
</evidence>
<proteinExistence type="inferred from homology"/>
<sequence length="209" mass="23307">MFTDLFSSMDGCSSFMSWLVPIVFLVLLLGSNFFIQSLSMALLLISKKLFRKSSVGLCGVFLFVLMVNLLGLFPLVFPLSSTLWFSFGLAVPMWLYLIVSSLTFNPKKYIAHFVPLGTPMYLVPALILIETVSVMIRPITLAVRLVANISAGHIILSLVAACLSSWTLSFGGFVSMSFSIFYMFFEVFVSLIQAYIFTLLISLYSEDHP</sequence>
<evidence type="ECO:0000256" key="11">
    <source>
        <dbReference type="RuleBase" id="RU004450"/>
    </source>
</evidence>
<keyword evidence="9 12" id="KW-0472">Membrane</keyword>
<keyword evidence="3" id="KW-0813">Transport</keyword>
<feature type="transmembrane region" description="Helical" evidence="12">
    <location>
        <begin position="15"/>
        <end position="35"/>
    </location>
</feature>
<dbReference type="InterPro" id="IPR035908">
    <property type="entry name" value="F0_ATP_A_sf"/>
</dbReference>
<comment type="subcellular location">
    <subcellularLocation>
        <location evidence="1">Membrane</location>
        <topology evidence="1">Multi-pass membrane protein</topology>
    </subcellularLocation>
    <subcellularLocation>
        <location evidence="11">Mitochondrion inner membrane</location>
        <topology evidence="11">Multi-pass membrane protein</topology>
    </subcellularLocation>
</comment>
<evidence type="ECO:0000256" key="4">
    <source>
        <dbReference type="ARBA" id="ARBA00022547"/>
    </source>
</evidence>
<evidence type="ECO:0000256" key="3">
    <source>
        <dbReference type="ARBA" id="ARBA00022448"/>
    </source>
</evidence>
<organism evidence="13">
    <name type="scientific">Physidae sp. PE4</name>
    <dbReference type="NCBI Taxonomy" id="2665902"/>
    <lineage>
        <taxon>Eukaryota</taxon>
        <taxon>Metazoa</taxon>
        <taxon>Spiralia</taxon>
        <taxon>Lophotrochozoa</taxon>
        <taxon>Mollusca</taxon>
        <taxon>Gastropoda</taxon>
        <taxon>Heterobranchia</taxon>
        <taxon>Euthyneura</taxon>
        <taxon>Panpulmonata</taxon>
        <taxon>Hygrophila</taxon>
        <taxon>Lymnaeoidea</taxon>
        <taxon>Physidae</taxon>
    </lineage>
</organism>
<dbReference type="CDD" id="cd00310">
    <property type="entry name" value="ATP-synt_Fo_a_6"/>
    <property type="match status" value="1"/>
</dbReference>
<evidence type="ECO:0000313" key="13">
    <source>
        <dbReference type="EMBL" id="QGI24271.1"/>
    </source>
</evidence>